<protein>
    <submittedName>
        <fullName evidence="3">Uncharacterized protein LOC106163726</fullName>
    </submittedName>
</protein>
<dbReference type="GeneID" id="106163726"/>
<accession>A0A1S3IH85</accession>
<dbReference type="SUPFAM" id="SSF53335">
    <property type="entry name" value="S-adenosyl-L-methionine-dependent methyltransferases"/>
    <property type="match status" value="1"/>
</dbReference>
<reference evidence="3" key="1">
    <citation type="submission" date="2025-08" db="UniProtKB">
        <authorList>
            <consortium name="RefSeq"/>
        </authorList>
    </citation>
    <scope>IDENTIFICATION</scope>
    <source>
        <tissue evidence="3">Gonads</tissue>
    </source>
</reference>
<evidence type="ECO:0000313" key="2">
    <source>
        <dbReference type="Proteomes" id="UP000085678"/>
    </source>
</evidence>
<name>A0A1S3IH85_LINAN</name>
<keyword evidence="2" id="KW-1185">Reference proteome</keyword>
<organism evidence="2 3">
    <name type="scientific">Lingula anatina</name>
    <name type="common">Brachiopod</name>
    <name type="synonym">Lingula unguis</name>
    <dbReference type="NCBI Taxonomy" id="7574"/>
    <lineage>
        <taxon>Eukaryota</taxon>
        <taxon>Metazoa</taxon>
        <taxon>Spiralia</taxon>
        <taxon>Lophotrochozoa</taxon>
        <taxon>Brachiopoda</taxon>
        <taxon>Linguliformea</taxon>
        <taxon>Lingulata</taxon>
        <taxon>Lingulida</taxon>
        <taxon>Linguloidea</taxon>
        <taxon>Lingulidae</taxon>
        <taxon>Lingula</taxon>
    </lineage>
</organism>
<dbReference type="RefSeq" id="XP_013396849.1">
    <property type="nucleotide sequence ID" value="XM_013541395.1"/>
</dbReference>
<dbReference type="Pfam" id="PF03269">
    <property type="entry name" value="DUF268"/>
    <property type="match status" value="1"/>
</dbReference>
<sequence>MKIRLPSFTLKGIFVTIILLLAVSFMAKRSNTQVDRKETSAPRVSNRKNPENSVLQTRTNTADDVADDTKSTPPCGQICDYSIRKKSGDHILRKDFNCRDIFFRLKHPSGQTFKPPLKNPPPEMLQDFTQNGTLKLHIRYLDDSKKRNKTTFTSEDIKKLLKLDNDQIKMGSYGEDSDRFKKILYRYRDELKDKTGIVIGSQSPWLEVMLLNLGVKHVTTVDYNPVFFDHPQLSFKLMSDTADEITNDPSRRMDFAVSFSSLEHSGLGRYGDPINPYGDLEAAAQVWCMLKPGALFLLAVPGRLGSWEGTLYFNMHRDYGGARLEQIAANFEELERGKTKKHIALVLRKPV</sequence>
<evidence type="ECO:0000313" key="3">
    <source>
        <dbReference type="RefSeq" id="XP_013396849.1"/>
    </source>
</evidence>
<dbReference type="Gene3D" id="3.40.50.150">
    <property type="entry name" value="Vaccinia Virus protein VP39"/>
    <property type="match status" value="1"/>
</dbReference>
<dbReference type="KEGG" id="lak:106163726"/>
<dbReference type="AlphaFoldDB" id="A0A1S3IH85"/>
<feature type="compositionally biased region" description="Polar residues" evidence="1">
    <location>
        <begin position="51"/>
        <end position="62"/>
    </location>
</feature>
<dbReference type="Proteomes" id="UP000085678">
    <property type="component" value="Unplaced"/>
</dbReference>
<dbReference type="InParanoid" id="A0A1S3IH85"/>
<feature type="region of interest" description="Disordered" evidence="1">
    <location>
        <begin position="31"/>
        <end position="69"/>
    </location>
</feature>
<gene>
    <name evidence="3" type="primary">LOC106163726</name>
</gene>
<dbReference type="InterPro" id="IPR029063">
    <property type="entry name" value="SAM-dependent_MTases_sf"/>
</dbReference>
<proteinExistence type="predicted"/>
<dbReference type="InterPro" id="IPR004951">
    <property type="entry name" value="DUF268_CAE_spp"/>
</dbReference>
<dbReference type="OrthoDB" id="428346at2759"/>
<evidence type="ECO:0000256" key="1">
    <source>
        <dbReference type="SAM" id="MobiDB-lite"/>
    </source>
</evidence>